<name>A0AAE5BVH0_9RHOB</name>
<evidence type="ECO:0000313" key="2">
    <source>
        <dbReference type="Proteomes" id="UP001193501"/>
    </source>
</evidence>
<dbReference type="AlphaFoldDB" id="A0AAE5BVH0"/>
<keyword evidence="2" id="KW-1185">Reference proteome</keyword>
<protein>
    <submittedName>
        <fullName evidence="1">Uncharacterized protein</fullName>
    </submittedName>
</protein>
<organism evidence="1 2">
    <name type="scientific">Stagnihabitans tardus</name>
    <dbReference type="NCBI Taxonomy" id="2699202"/>
    <lineage>
        <taxon>Bacteria</taxon>
        <taxon>Pseudomonadati</taxon>
        <taxon>Pseudomonadota</taxon>
        <taxon>Alphaproteobacteria</taxon>
        <taxon>Rhodobacterales</taxon>
        <taxon>Paracoccaceae</taxon>
        <taxon>Stagnihabitans</taxon>
    </lineage>
</organism>
<sequence length="146" mass="15707">MADYFTHFSCALDAGTPENAAAALDLLLRLRAEEEDADDPEFSGFALSLQDGPGSSVLWFHDDDGQGDVEVAIRFVLRLAEELDLTGLWGFDYAHTCSRPRLEAFGGGAHVIDLGARKSIGWISTHEWLTAALNGEGVDAVEALVA</sequence>
<proteinExistence type="predicted"/>
<comment type="caution">
    <text evidence="1">The sequence shown here is derived from an EMBL/GenBank/DDBJ whole genome shotgun (WGS) entry which is preliminary data.</text>
</comment>
<dbReference type="RefSeq" id="WP_168775706.1">
    <property type="nucleotide sequence ID" value="NZ_JAABNR010000014.1"/>
</dbReference>
<gene>
    <name evidence="1" type="ORF">GV832_14985</name>
</gene>
<accession>A0AAE5BVH0</accession>
<reference evidence="1" key="1">
    <citation type="submission" date="2020-01" db="EMBL/GenBank/DDBJ databases">
        <authorList>
            <person name="Chen W.-M."/>
        </authorList>
    </citation>
    <scope>NUCLEOTIDE SEQUENCE</scope>
    <source>
        <strain evidence="1">CYK-10</strain>
    </source>
</reference>
<dbReference type="EMBL" id="JAABNR010000014">
    <property type="protein sequence ID" value="NBZ88896.1"/>
    <property type="molecule type" value="Genomic_DNA"/>
</dbReference>
<evidence type="ECO:0000313" key="1">
    <source>
        <dbReference type="EMBL" id="NBZ88896.1"/>
    </source>
</evidence>
<dbReference type="Proteomes" id="UP001193501">
    <property type="component" value="Unassembled WGS sequence"/>
</dbReference>